<evidence type="ECO:0000313" key="4">
    <source>
        <dbReference type="Proteomes" id="UP000619838"/>
    </source>
</evidence>
<proteinExistence type="predicted"/>
<accession>A0ABR9XSF8</accession>
<dbReference type="RefSeq" id="WP_114607179.1">
    <property type="nucleotide sequence ID" value="NZ_JABVZQ010000001.1"/>
</dbReference>
<sequence length="138" mass="14941">MTLLLRTCAVLLLSLSVVNTAEAHKINLFCWYEAETLYGEGYFSGGNPVQNSRVSLEMLESGTIAAETVTTENGTFSFPADPSVPVRVILDAGQGHRATWVNEGRQHTSPPLSSMLAALGGIFLVFALLYLWKRGHAA</sequence>
<keyword evidence="1" id="KW-0812">Transmembrane</keyword>
<gene>
    <name evidence="3" type="ORF">INT08_06950</name>
</gene>
<evidence type="ECO:0000313" key="3">
    <source>
        <dbReference type="EMBL" id="MBF0636909.1"/>
    </source>
</evidence>
<keyword evidence="2" id="KW-0732">Signal</keyword>
<feature type="signal peptide" evidence="2">
    <location>
        <begin position="1"/>
        <end position="23"/>
    </location>
</feature>
<keyword evidence="1" id="KW-1133">Transmembrane helix</keyword>
<feature type="transmembrane region" description="Helical" evidence="1">
    <location>
        <begin position="112"/>
        <end position="132"/>
    </location>
</feature>
<comment type="caution">
    <text evidence="3">The sequence shown here is derived from an EMBL/GenBank/DDBJ whole genome shotgun (WGS) entry which is preliminary data.</text>
</comment>
<reference evidence="3 4" key="1">
    <citation type="journal article" date="2020" name="Microorganisms">
        <title>Simultaneous Genome Sequencing of Prosthecochloris ethylica and Desulfuromonas acetoxidans within a Syntrophic Mixture Reveals Unique Pili and Protein Interactions.</title>
        <authorList>
            <person name="Kyndt J.A."/>
            <person name="Van Beeumen J.J."/>
            <person name="Meyer T.E."/>
        </authorList>
    </citation>
    <scope>NUCLEOTIDE SEQUENCE [LARGE SCALE GENOMIC DNA]</scope>
    <source>
        <strain evidence="3 4">N3</strain>
    </source>
</reference>
<organism evidence="3 4">
    <name type="scientific">Prosthecochloris ethylica</name>
    <dbReference type="NCBI Taxonomy" id="2743976"/>
    <lineage>
        <taxon>Bacteria</taxon>
        <taxon>Pseudomonadati</taxon>
        <taxon>Chlorobiota</taxon>
        <taxon>Chlorobiia</taxon>
        <taxon>Chlorobiales</taxon>
        <taxon>Chlorobiaceae</taxon>
        <taxon>Prosthecochloris</taxon>
    </lineage>
</organism>
<evidence type="ECO:0000256" key="2">
    <source>
        <dbReference type="SAM" id="SignalP"/>
    </source>
</evidence>
<dbReference type="EMBL" id="JADGII010000009">
    <property type="protein sequence ID" value="MBF0636909.1"/>
    <property type="molecule type" value="Genomic_DNA"/>
</dbReference>
<dbReference type="Proteomes" id="UP000619838">
    <property type="component" value="Unassembled WGS sequence"/>
</dbReference>
<name>A0ABR9XSF8_9CHLB</name>
<keyword evidence="4" id="KW-1185">Reference proteome</keyword>
<protein>
    <submittedName>
        <fullName evidence="3">Carboxypeptidase regulatory-like domain-containing protein</fullName>
    </submittedName>
</protein>
<keyword evidence="1" id="KW-0472">Membrane</keyword>
<evidence type="ECO:0000256" key="1">
    <source>
        <dbReference type="SAM" id="Phobius"/>
    </source>
</evidence>
<feature type="chain" id="PRO_5046109550" evidence="2">
    <location>
        <begin position="24"/>
        <end position="138"/>
    </location>
</feature>